<keyword evidence="8 19" id="KW-0547">Nucleotide-binding</keyword>
<dbReference type="InterPro" id="IPR000291">
    <property type="entry name" value="D-Ala_lig_Van_CS"/>
</dbReference>
<gene>
    <name evidence="16" type="primary">ddl</name>
    <name evidence="22" type="ORF">JGI4_00146</name>
    <name evidence="21" type="ORF">JGI8_02205</name>
</gene>
<reference evidence="21 24" key="1">
    <citation type="submission" date="2015-11" db="EMBL/GenBank/DDBJ databases">
        <authorList>
            <person name="Varghese N."/>
        </authorList>
    </citation>
    <scope>NUCLEOTIDE SEQUENCE [LARGE SCALE GENOMIC DNA]</scope>
    <source>
        <strain evidence="21 24">JGI-8</strain>
    </source>
</reference>
<evidence type="ECO:0000256" key="10">
    <source>
        <dbReference type="ARBA" id="ARBA00022842"/>
    </source>
</evidence>
<keyword evidence="9 19" id="KW-0067">ATP-binding</keyword>
<dbReference type="InterPro" id="IPR005905">
    <property type="entry name" value="D_ala_D_ala"/>
</dbReference>
<dbReference type="InterPro" id="IPR011761">
    <property type="entry name" value="ATP-grasp"/>
</dbReference>
<dbReference type="GO" id="GO:0008716">
    <property type="term" value="F:D-alanine-D-alanine ligase activity"/>
    <property type="evidence" value="ECO:0007669"/>
    <property type="project" value="UniProtKB-UniRule"/>
</dbReference>
<dbReference type="InterPro" id="IPR011127">
    <property type="entry name" value="Dala_Dala_lig_N"/>
</dbReference>
<evidence type="ECO:0000256" key="17">
    <source>
        <dbReference type="PIRSR" id="PIRSR039102-1"/>
    </source>
</evidence>
<dbReference type="GO" id="GO:0009252">
    <property type="term" value="P:peptidoglycan biosynthetic process"/>
    <property type="evidence" value="ECO:0007669"/>
    <property type="project" value="UniProtKB-UniRule"/>
</dbReference>
<accession>A0A0P1P9C1</accession>
<dbReference type="Proteomes" id="UP000182011">
    <property type="component" value="Unassembled WGS sequence"/>
</dbReference>
<accession>A0A0P1NUF4</accession>
<keyword evidence="11 16" id="KW-0133">Cell shape</keyword>
<dbReference type="NCBIfam" id="NF002528">
    <property type="entry name" value="PRK01966.1-4"/>
    <property type="match status" value="1"/>
</dbReference>
<dbReference type="PANTHER" id="PTHR23132:SF23">
    <property type="entry name" value="D-ALANINE--D-ALANINE LIGASE B"/>
    <property type="match status" value="1"/>
</dbReference>
<accession>A0A0P1L8I6</accession>
<dbReference type="EC" id="6.3.2.4" evidence="4 16"/>
<evidence type="ECO:0000256" key="1">
    <source>
        <dbReference type="ARBA" id="ARBA00001936"/>
    </source>
</evidence>
<dbReference type="OrthoDB" id="9813261at2"/>
<keyword evidence="5 16" id="KW-0963">Cytoplasm</keyword>
<evidence type="ECO:0000256" key="5">
    <source>
        <dbReference type="ARBA" id="ARBA00022490"/>
    </source>
</evidence>
<feature type="binding site" evidence="18">
    <location>
        <position position="304"/>
    </location>
    <ligand>
        <name>Mg(2+)</name>
        <dbReference type="ChEBI" id="CHEBI:18420"/>
        <label>2</label>
    </ligand>
</feature>
<dbReference type="InterPro" id="IPR016185">
    <property type="entry name" value="PreATP-grasp_dom_sf"/>
</dbReference>
<keyword evidence="10 18" id="KW-0460">Magnesium</keyword>
<dbReference type="SUPFAM" id="SSF52440">
    <property type="entry name" value="PreATP-grasp domain"/>
    <property type="match status" value="1"/>
</dbReference>
<dbReference type="InterPro" id="IPR011095">
    <property type="entry name" value="Dala_Dala_lig_C"/>
</dbReference>
<comment type="function">
    <text evidence="16">Cell wall formation.</text>
</comment>
<dbReference type="PANTHER" id="PTHR23132">
    <property type="entry name" value="D-ALANINE--D-ALANINE LIGASE"/>
    <property type="match status" value="1"/>
</dbReference>
<dbReference type="NCBIfam" id="NF002378">
    <property type="entry name" value="PRK01372.1"/>
    <property type="match status" value="1"/>
</dbReference>
<evidence type="ECO:0000256" key="13">
    <source>
        <dbReference type="ARBA" id="ARBA00023211"/>
    </source>
</evidence>
<dbReference type="Gene3D" id="3.30.1490.20">
    <property type="entry name" value="ATP-grasp fold, A domain"/>
    <property type="match status" value="1"/>
</dbReference>
<dbReference type="GO" id="GO:0071555">
    <property type="term" value="P:cell wall organization"/>
    <property type="evidence" value="ECO:0007669"/>
    <property type="project" value="UniProtKB-KW"/>
</dbReference>
<dbReference type="GO" id="GO:0008360">
    <property type="term" value="P:regulation of cell shape"/>
    <property type="evidence" value="ECO:0007669"/>
    <property type="project" value="UniProtKB-KW"/>
</dbReference>
<evidence type="ECO:0000256" key="7">
    <source>
        <dbReference type="ARBA" id="ARBA00022723"/>
    </source>
</evidence>
<accession>A0A0S4MSI4</accession>
<feature type="active site" evidence="17">
    <location>
        <position position="184"/>
    </location>
</feature>
<evidence type="ECO:0000256" key="19">
    <source>
        <dbReference type="PROSITE-ProRule" id="PRU00409"/>
    </source>
</evidence>
<protein>
    <recommendedName>
        <fullName evidence="4 16">D-alanine--D-alanine ligase</fullName>
        <ecNumber evidence="4 16">6.3.2.4</ecNumber>
    </recommendedName>
    <alternativeName>
        <fullName evidence="16">D-Ala-D-Ala ligase</fullName>
    </alternativeName>
    <alternativeName>
        <fullName evidence="16">D-alanylalanine synthetase</fullName>
    </alternativeName>
</protein>
<feature type="binding site" evidence="18">
    <location>
        <position position="291"/>
    </location>
    <ligand>
        <name>Mg(2+)</name>
        <dbReference type="ChEBI" id="CHEBI:18420"/>
        <label>1</label>
    </ligand>
</feature>
<evidence type="ECO:0000313" key="23">
    <source>
        <dbReference type="Proteomes" id="UP000182011"/>
    </source>
</evidence>
<keyword evidence="24" id="KW-1185">Reference proteome</keyword>
<keyword evidence="14 16" id="KW-0961">Cell wall biogenesis/degradation</keyword>
<dbReference type="EMBL" id="FAOP01000001">
    <property type="protein sequence ID" value="CUU00966.1"/>
    <property type="molecule type" value="Genomic_DNA"/>
</dbReference>
<dbReference type="PROSITE" id="PS50975">
    <property type="entry name" value="ATP_GRASP"/>
    <property type="match status" value="1"/>
</dbReference>
<accession>A0A0P1MQV4</accession>
<keyword evidence="6 16" id="KW-0436">Ligase</keyword>
<accession>A0A0P1LL53</accession>
<evidence type="ECO:0000259" key="20">
    <source>
        <dbReference type="PROSITE" id="PS50975"/>
    </source>
</evidence>
<feature type="active site" evidence="17">
    <location>
        <position position="315"/>
    </location>
</feature>
<dbReference type="UniPathway" id="UPA00219"/>
<evidence type="ECO:0000256" key="2">
    <source>
        <dbReference type="ARBA" id="ARBA00004496"/>
    </source>
</evidence>
<dbReference type="PROSITE" id="PS00843">
    <property type="entry name" value="DALA_DALA_LIGASE_1"/>
    <property type="match status" value="1"/>
</dbReference>
<evidence type="ECO:0000256" key="11">
    <source>
        <dbReference type="ARBA" id="ARBA00022960"/>
    </source>
</evidence>
<dbReference type="SUPFAM" id="SSF56059">
    <property type="entry name" value="Glutathione synthetase ATP-binding domain-like"/>
    <property type="match status" value="1"/>
</dbReference>
<dbReference type="Gene3D" id="3.40.50.20">
    <property type="match status" value="1"/>
</dbReference>
<name>A0A0P1L8I6_9BACT</name>
<dbReference type="AlphaFoldDB" id="A0A0P1L8I6"/>
<feature type="domain" description="ATP-grasp" evidence="20">
    <location>
        <begin position="137"/>
        <end position="337"/>
    </location>
</feature>
<evidence type="ECO:0000256" key="16">
    <source>
        <dbReference type="HAMAP-Rule" id="MF_00047"/>
    </source>
</evidence>
<feature type="binding site" evidence="18">
    <location>
        <position position="306"/>
    </location>
    <ligand>
        <name>Mg(2+)</name>
        <dbReference type="ChEBI" id="CHEBI:18420"/>
        <label>2</label>
    </ligand>
</feature>
<dbReference type="PIRSF" id="PIRSF039102">
    <property type="entry name" value="Ddl/VanB"/>
    <property type="match status" value="1"/>
</dbReference>
<evidence type="ECO:0000256" key="18">
    <source>
        <dbReference type="PIRSR" id="PIRSR039102-3"/>
    </source>
</evidence>
<dbReference type="Gene3D" id="3.30.470.20">
    <property type="entry name" value="ATP-grasp fold, B domain"/>
    <property type="match status" value="1"/>
</dbReference>
<keyword evidence="13 18" id="KW-0464">Manganese</keyword>
<evidence type="ECO:0000256" key="15">
    <source>
        <dbReference type="ARBA" id="ARBA00047614"/>
    </source>
</evidence>
<dbReference type="RefSeq" id="WP_047134546.1">
    <property type="nucleotide sequence ID" value="NZ_CZVI01000087.1"/>
</dbReference>
<dbReference type="GO" id="GO:0005737">
    <property type="term" value="C:cytoplasm"/>
    <property type="evidence" value="ECO:0007669"/>
    <property type="project" value="UniProtKB-SubCell"/>
</dbReference>
<comment type="cofactor">
    <cofactor evidence="1">
        <name>Mn(2+)</name>
        <dbReference type="ChEBI" id="CHEBI:29035"/>
    </cofactor>
</comment>
<evidence type="ECO:0000256" key="14">
    <source>
        <dbReference type="ARBA" id="ARBA00023316"/>
    </source>
</evidence>
<comment type="catalytic activity">
    <reaction evidence="15 16">
        <text>2 D-alanine + ATP = D-alanyl-D-alanine + ADP + phosphate + H(+)</text>
        <dbReference type="Rhea" id="RHEA:11224"/>
        <dbReference type="ChEBI" id="CHEBI:15378"/>
        <dbReference type="ChEBI" id="CHEBI:30616"/>
        <dbReference type="ChEBI" id="CHEBI:43474"/>
        <dbReference type="ChEBI" id="CHEBI:57416"/>
        <dbReference type="ChEBI" id="CHEBI:57822"/>
        <dbReference type="ChEBI" id="CHEBI:456216"/>
        <dbReference type="EC" id="6.3.2.4"/>
    </reaction>
</comment>
<sequence length="346" mass="38373">MQKIKVAVLLGGTSPERDVSIISGKYVTQGLREAGYIVKPIDPALGINQPENEDELFISAIRETPPSEEELAKYSNKNVIECINSHLLDDIDVVFIILHGKWGEDGTVQALLELRGKRYTGSGVLASAIGIDKNMSKIVFKHHGVQTPDWFIIKRNRVDPKEIQRKIESTFSYPCVVKPNDQGSTVGLSIVHCPEEIEPAIELAFKYSDIVLVEDFIEGRELTVGILGNMPLPVIEIIPKGGIYDYYHKYTKGVTEYIVPAKIPDSWTEKLQEQALTAFESIGCKGFARVDFRVTDKGEIFCLEINTIPGMTGTSLVPKAAKAAGIEFHELVDRIVKLALSDQTIF</sequence>
<feature type="binding site" evidence="18">
    <location>
        <position position="304"/>
    </location>
    <ligand>
        <name>Mg(2+)</name>
        <dbReference type="ChEBI" id="CHEBI:18420"/>
        <label>1</label>
    </ligand>
</feature>
<evidence type="ECO:0000313" key="24">
    <source>
        <dbReference type="Proteomes" id="UP000182200"/>
    </source>
</evidence>
<keyword evidence="7 18" id="KW-0479">Metal-binding</keyword>
<accession>A0A0P1MJK0</accession>
<dbReference type="InterPro" id="IPR013815">
    <property type="entry name" value="ATP_grasp_subdomain_1"/>
</dbReference>
<accession>A0A0P1LQJ7</accession>
<proteinExistence type="inferred from homology"/>
<dbReference type="HAMAP" id="MF_00047">
    <property type="entry name" value="Dala_Dala_lig"/>
    <property type="match status" value="1"/>
</dbReference>
<evidence type="ECO:0000256" key="6">
    <source>
        <dbReference type="ARBA" id="ARBA00022598"/>
    </source>
</evidence>
<organism evidence="22 23">
    <name type="scientific">Candidatus Kryptonium thompsonii</name>
    <dbReference type="NCBI Taxonomy" id="1633631"/>
    <lineage>
        <taxon>Bacteria</taxon>
        <taxon>Pseudomonadati</taxon>
        <taxon>Candidatus Kryptoniota</taxon>
        <taxon>Candidatus Kryptonium</taxon>
    </lineage>
</organism>
<comment type="cofactor">
    <cofactor evidence="18">
        <name>Mg(2+)</name>
        <dbReference type="ChEBI" id="CHEBI:18420"/>
    </cofactor>
    <cofactor evidence="18">
        <name>Mn(2+)</name>
        <dbReference type="ChEBI" id="CHEBI:29035"/>
    </cofactor>
    <text evidence="18">Binds 2 magnesium or manganese ions per subunit.</text>
</comment>
<comment type="pathway">
    <text evidence="16">Cell wall biogenesis; peptidoglycan biosynthesis.</text>
</comment>
<comment type="subcellular location">
    <subcellularLocation>
        <location evidence="2 16">Cytoplasm</location>
    </subcellularLocation>
</comment>
<evidence type="ECO:0000256" key="9">
    <source>
        <dbReference type="ARBA" id="ARBA00022840"/>
    </source>
</evidence>
<keyword evidence="12 16" id="KW-0573">Peptidoglycan synthesis</keyword>
<evidence type="ECO:0000256" key="3">
    <source>
        <dbReference type="ARBA" id="ARBA00010871"/>
    </source>
</evidence>
<dbReference type="STRING" id="1633631.GCA_001442925_00146"/>
<dbReference type="EMBL" id="CZVI01000087">
    <property type="protein sequence ID" value="CUS95621.1"/>
    <property type="molecule type" value="Genomic_DNA"/>
</dbReference>
<dbReference type="Pfam" id="PF07478">
    <property type="entry name" value="Dala_Dala_lig_C"/>
    <property type="match status" value="1"/>
</dbReference>
<evidence type="ECO:0000313" key="22">
    <source>
        <dbReference type="EMBL" id="CUU00966.1"/>
    </source>
</evidence>
<dbReference type="PROSITE" id="PS00844">
    <property type="entry name" value="DALA_DALA_LIGASE_2"/>
    <property type="match status" value="1"/>
</dbReference>
<dbReference type="GO" id="GO:0046872">
    <property type="term" value="F:metal ion binding"/>
    <property type="evidence" value="ECO:0007669"/>
    <property type="project" value="UniProtKB-KW"/>
</dbReference>
<reference evidence="22 23" key="2">
    <citation type="submission" date="2015-11" db="EMBL/GenBank/DDBJ databases">
        <authorList>
            <person name="Zhang Y."/>
            <person name="Guo Z."/>
        </authorList>
    </citation>
    <scope>NUCLEOTIDE SEQUENCE [LARGE SCALE GENOMIC DNA]</scope>
    <source>
        <strain evidence="22">JGI-4</strain>
    </source>
</reference>
<comment type="similarity">
    <text evidence="3 16">Belongs to the D-alanine--D-alanine ligase family.</text>
</comment>
<dbReference type="GO" id="GO:0005524">
    <property type="term" value="F:ATP binding"/>
    <property type="evidence" value="ECO:0007669"/>
    <property type="project" value="UniProtKB-UniRule"/>
</dbReference>
<evidence type="ECO:0000313" key="21">
    <source>
        <dbReference type="EMBL" id="CUS95621.1"/>
    </source>
</evidence>
<evidence type="ECO:0000256" key="8">
    <source>
        <dbReference type="ARBA" id="ARBA00022741"/>
    </source>
</evidence>
<accession>A0A0P1LGV1</accession>
<dbReference type="Pfam" id="PF01820">
    <property type="entry name" value="Dala_Dala_lig_N"/>
    <property type="match status" value="1"/>
</dbReference>
<dbReference type="NCBIfam" id="TIGR01205">
    <property type="entry name" value="D_ala_D_alaTIGR"/>
    <property type="match status" value="1"/>
</dbReference>
<evidence type="ECO:0000256" key="12">
    <source>
        <dbReference type="ARBA" id="ARBA00022984"/>
    </source>
</evidence>
<dbReference type="Proteomes" id="UP000182200">
    <property type="component" value="Unassembled WGS sequence"/>
</dbReference>
<dbReference type="FunFam" id="3.30.470.20:FF:000008">
    <property type="entry name" value="D-alanine--D-alanine ligase"/>
    <property type="match status" value="1"/>
</dbReference>
<feature type="active site" evidence="17">
    <location>
        <position position="16"/>
    </location>
</feature>
<evidence type="ECO:0000256" key="4">
    <source>
        <dbReference type="ARBA" id="ARBA00012216"/>
    </source>
</evidence>
<accession>A0A0P1LEZ7</accession>